<feature type="chain" id="PRO_5027037464" evidence="1">
    <location>
        <begin position="21"/>
        <end position="188"/>
    </location>
</feature>
<accession>A0A6P2CR89</accession>
<feature type="signal peptide" evidence="1">
    <location>
        <begin position="1"/>
        <end position="20"/>
    </location>
</feature>
<keyword evidence="3" id="KW-1185">Reference proteome</keyword>
<evidence type="ECO:0000256" key="1">
    <source>
        <dbReference type="SAM" id="SignalP"/>
    </source>
</evidence>
<organism evidence="2 3">
    <name type="scientific">Gemmata massiliana</name>
    <dbReference type="NCBI Taxonomy" id="1210884"/>
    <lineage>
        <taxon>Bacteria</taxon>
        <taxon>Pseudomonadati</taxon>
        <taxon>Planctomycetota</taxon>
        <taxon>Planctomycetia</taxon>
        <taxon>Gemmatales</taxon>
        <taxon>Gemmataceae</taxon>
        <taxon>Gemmata</taxon>
    </lineage>
</organism>
<evidence type="ECO:0000313" key="3">
    <source>
        <dbReference type="Proteomes" id="UP000464178"/>
    </source>
</evidence>
<evidence type="ECO:0000313" key="2">
    <source>
        <dbReference type="EMBL" id="VTR91409.1"/>
    </source>
</evidence>
<dbReference type="Proteomes" id="UP000464178">
    <property type="component" value="Chromosome"/>
</dbReference>
<sequence>MKSALFAACAVIAFAPLARGADESGPKAGEKVPALKAFGVVGKVEGKEADFAADRKDEPTIYVFVQAAEGGIPVGGRPAARFMKVLDNKIGDTSDKAEIVAVWLGEKAFDNHKEYLPKINKSLTFTKTSLAAFDGEKSGPNNWGVNADVHLTVVVVNKGKVAKSFAFTSVNETDVQSVLDELKKAVGK</sequence>
<protein>
    <submittedName>
        <fullName evidence="2">Uncharacterized protein</fullName>
    </submittedName>
</protein>
<gene>
    <name evidence="2" type="ORF">SOIL9_63050</name>
</gene>
<keyword evidence="1" id="KW-0732">Signal</keyword>
<dbReference type="AlphaFoldDB" id="A0A6P2CR89"/>
<name>A0A6P2CR89_9BACT</name>
<reference evidence="2 3" key="1">
    <citation type="submission" date="2019-05" db="EMBL/GenBank/DDBJ databases">
        <authorList>
            <consortium name="Science for Life Laboratories"/>
        </authorList>
    </citation>
    <scope>NUCLEOTIDE SEQUENCE [LARGE SCALE GENOMIC DNA]</scope>
    <source>
        <strain evidence="2">Soil9</strain>
    </source>
</reference>
<dbReference type="RefSeq" id="WP_162666403.1">
    <property type="nucleotide sequence ID" value="NZ_LR593886.1"/>
</dbReference>
<dbReference type="KEGG" id="gms:SOIL9_63050"/>
<dbReference type="EMBL" id="LR593886">
    <property type="protein sequence ID" value="VTR91409.1"/>
    <property type="molecule type" value="Genomic_DNA"/>
</dbReference>
<proteinExistence type="predicted"/>